<dbReference type="RefSeq" id="WP_187503051.1">
    <property type="nucleotide sequence ID" value="NZ_JACONT010000009.1"/>
</dbReference>
<reference evidence="1 2" key="1">
    <citation type="submission" date="2020-08" db="EMBL/GenBank/DDBJ databases">
        <title>Putative novel bacterial strains isolated from necrotic wheat leaf tissues caused by Xanthomonas translucens.</title>
        <authorList>
            <person name="Tambong J.T."/>
        </authorList>
    </citation>
    <scope>NUCLEOTIDE SEQUENCE [LARGE SCALE GENOMIC DNA]</scope>
    <source>
        <strain evidence="2">DOAB 1063</strain>
    </source>
</reference>
<evidence type="ECO:0000313" key="1">
    <source>
        <dbReference type="EMBL" id="MBC3941280.1"/>
    </source>
</evidence>
<sequence>MRAALALVVGGKRRDRAYLSVPGQRGVWLFVLLASILRLRGIEHWVHHHSFRPINLGPSQAMRALVAAGGRRQHHILLSNDMRRRFAGLYLDGETDDCAISLSNAYLFGPRIDDDRPRARPQRPVTLGHMSVLTREKGVPYLLDLFAGLAARGHDWRLVIAGPCADPVLSAALAAATVAGPDGRPARVEYRGSVEGAEKERFFADIDLFVLPTTLIDEAEPLVMLEAFARGVDVVASDTGCIRDRIRTPGHLMTLDRERDFALIEDRVADLAGDWTAIRQACIAHARAINADAEVEAARFFPRLLAPFGGVASSGSPVT</sequence>
<evidence type="ECO:0000313" key="2">
    <source>
        <dbReference type="Proteomes" id="UP000597613"/>
    </source>
</evidence>
<dbReference type="EMBL" id="JACONT010000009">
    <property type="protein sequence ID" value="MBC3941280.1"/>
    <property type="molecule type" value="Genomic_DNA"/>
</dbReference>
<protein>
    <submittedName>
        <fullName evidence="1">Glycosyltransferase family 4 protein</fullName>
    </submittedName>
</protein>
<dbReference type="SUPFAM" id="SSF53756">
    <property type="entry name" value="UDP-Glycosyltransferase/glycogen phosphorylase"/>
    <property type="match status" value="1"/>
</dbReference>
<dbReference type="Gene3D" id="3.40.50.2000">
    <property type="entry name" value="Glycogen Phosphorylase B"/>
    <property type="match status" value="1"/>
</dbReference>
<dbReference type="InterPro" id="IPR050194">
    <property type="entry name" value="Glycosyltransferase_grp1"/>
</dbReference>
<dbReference type="PANTHER" id="PTHR45947">
    <property type="entry name" value="SULFOQUINOVOSYL TRANSFERASE SQD2"/>
    <property type="match status" value="1"/>
</dbReference>
<dbReference type="Proteomes" id="UP000597613">
    <property type="component" value="Unassembled WGS sequence"/>
</dbReference>
<dbReference type="PANTHER" id="PTHR45947:SF3">
    <property type="entry name" value="SULFOQUINOVOSYL TRANSFERASE SQD2"/>
    <property type="match status" value="1"/>
</dbReference>
<proteinExistence type="predicted"/>
<name>A0ABR7ALE0_9SPHN</name>
<comment type="caution">
    <text evidence="1">The sequence shown here is derived from an EMBL/GenBank/DDBJ whole genome shotgun (WGS) entry which is preliminary data.</text>
</comment>
<accession>A0ABR7ALE0</accession>
<dbReference type="Pfam" id="PF13692">
    <property type="entry name" value="Glyco_trans_1_4"/>
    <property type="match status" value="1"/>
</dbReference>
<dbReference type="CDD" id="cd03801">
    <property type="entry name" value="GT4_PimA-like"/>
    <property type="match status" value="1"/>
</dbReference>
<gene>
    <name evidence="1" type="ORF">H8S47_06210</name>
</gene>
<organism evidence="1 2">
    <name type="scientific">Sphingomonas albertensis</name>
    <dbReference type="NCBI Taxonomy" id="2762591"/>
    <lineage>
        <taxon>Bacteria</taxon>
        <taxon>Pseudomonadati</taxon>
        <taxon>Pseudomonadota</taxon>
        <taxon>Alphaproteobacteria</taxon>
        <taxon>Sphingomonadales</taxon>
        <taxon>Sphingomonadaceae</taxon>
        <taxon>Sphingomonas</taxon>
    </lineage>
</organism>
<keyword evidence="2" id="KW-1185">Reference proteome</keyword>